<evidence type="ECO:0000313" key="5">
    <source>
        <dbReference type="Proteomes" id="UP000077266"/>
    </source>
</evidence>
<dbReference type="InParanoid" id="A0A165ZQL4"/>
<evidence type="ECO:0000256" key="3">
    <source>
        <dbReference type="SAM" id="Phobius"/>
    </source>
</evidence>
<evidence type="ECO:0000313" key="4">
    <source>
        <dbReference type="EMBL" id="KZV84969.1"/>
    </source>
</evidence>
<evidence type="ECO:0000256" key="1">
    <source>
        <dbReference type="SAM" id="Coils"/>
    </source>
</evidence>
<keyword evidence="5" id="KW-1185">Reference proteome</keyword>
<dbReference type="EMBL" id="KV426204">
    <property type="protein sequence ID" value="KZV84969.1"/>
    <property type="molecule type" value="Genomic_DNA"/>
</dbReference>
<name>A0A165ZQL4_EXIGL</name>
<feature type="transmembrane region" description="Helical" evidence="3">
    <location>
        <begin position="12"/>
        <end position="32"/>
    </location>
</feature>
<proteinExistence type="predicted"/>
<feature type="region of interest" description="Disordered" evidence="2">
    <location>
        <begin position="246"/>
        <end position="278"/>
    </location>
</feature>
<reference evidence="4 5" key="1">
    <citation type="journal article" date="2016" name="Mol. Biol. Evol.">
        <title>Comparative Genomics of Early-Diverging Mushroom-Forming Fungi Provides Insights into the Origins of Lignocellulose Decay Capabilities.</title>
        <authorList>
            <person name="Nagy L.G."/>
            <person name="Riley R."/>
            <person name="Tritt A."/>
            <person name="Adam C."/>
            <person name="Daum C."/>
            <person name="Floudas D."/>
            <person name="Sun H."/>
            <person name="Yadav J.S."/>
            <person name="Pangilinan J."/>
            <person name="Larsson K.H."/>
            <person name="Matsuura K."/>
            <person name="Barry K."/>
            <person name="Labutti K."/>
            <person name="Kuo R."/>
            <person name="Ohm R.A."/>
            <person name="Bhattacharya S.S."/>
            <person name="Shirouzu T."/>
            <person name="Yoshinaga Y."/>
            <person name="Martin F.M."/>
            <person name="Grigoriev I.V."/>
            <person name="Hibbett D.S."/>
        </authorList>
    </citation>
    <scope>NUCLEOTIDE SEQUENCE [LARGE SCALE GENOMIC DNA]</scope>
    <source>
        <strain evidence="4 5">HHB12029</strain>
    </source>
</reference>
<keyword evidence="3" id="KW-0472">Membrane</keyword>
<accession>A0A165ZQL4</accession>
<dbReference type="Proteomes" id="UP000077266">
    <property type="component" value="Unassembled WGS sequence"/>
</dbReference>
<keyword evidence="1" id="KW-0175">Coiled coil</keyword>
<evidence type="ECO:0000256" key="2">
    <source>
        <dbReference type="SAM" id="MobiDB-lite"/>
    </source>
</evidence>
<feature type="transmembrane region" description="Helical" evidence="3">
    <location>
        <begin position="53"/>
        <end position="74"/>
    </location>
</feature>
<dbReference type="AlphaFoldDB" id="A0A165ZQL4"/>
<sequence length="371" mass="42450">MHNLYTVSSLAQSHPCAVFTICLLVVFFMTTSEQFFSLNWRDILRAGRARRSTLVWLNLLFLVEPLLPVFQWMIRMDPRRTRQLEQQLGLACDGLQSAERDLAQSRSKFSQLQAELDTCHSDLESSRDELAASRGMESQLHAQLKATQAALAEALGETQSYKSALERALDTSLDLELELNSVEKHETMLLEELQDRKADLAEAEDDYSRLQREMHNLRLDTRHAQLMSEAKIEELEHTVRELRRDSSKLPIVEKPRRKSRRSDSESSSKDLLVAPPTDAPMSFTFPRAEITVIVHPPEEPMAEPVVPPKQTYANALAVWPHYRTVDGRTLRGFSDLGRTVWVMWDRGCEWRQVREVCGELEYTEGGKVAAN</sequence>
<keyword evidence="3" id="KW-0812">Transmembrane</keyword>
<gene>
    <name evidence="4" type="ORF">EXIGLDRAFT_841792</name>
</gene>
<feature type="coiled-coil region" evidence="1">
    <location>
        <begin position="190"/>
        <end position="245"/>
    </location>
</feature>
<organism evidence="4 5">
    <name type="scientific">Exidia glandulosa HHB12029</name>
    <dbReference type="NCBI Taxonomy" id="1314781"/>
    <lineage>
        <taxon>Eukaryota</taxon>
        <taxon>Fungi</taxon>
        <taxon>Dikarya</taxon>
        <taxon>Basidiomycota</taxon>
        <taxon>Agaricomycotina</taxon>
        <taxon>Agaricomycetes</taxon>
        <taxon>Auriculariales</taxon>
        <taxon>Exidiaceae</taxon>
        <taxon>Exidia</taxon>
    </lineage>
</organism>
<protein>
    <submittedName>
        <fullName evidence="4">Uncharacterized protein</fullName>
    </submittedName>
</protein>
<keyword evidence="3" id="KW-1133">Transmembrane helix</keyword>